<dbReference type="KEGG" id="bko:CKF48_22620"/>
<dbReference type="GO" id="GO:0016887">
    <property type="term" value="F:ATP hydrolysis activity"/>
    <property type="evidence" value="ECO:0007669"/>
    <property type="project" value="InterPro"/>
</dbReference>
<dbReference type="GO" id="GO:0015808">
    <property type="term" value="P:L-alanine transport"/>
    <property type="evidence" value="ECO:0007669"/>
    <property type="project" value="TreeGrafter"/>
</dbReference>
<accession>A0A248TNP9</accession>
<keyword evidence="3 5" id="KW-0067">ATP-binding</keyword>
<dbReference type="FunFam" id="3.40.50.300:FF:000421">
    <property type="entry name" value="Branched-chain amino acid ABC transporter ATP-binding protein"/>
    <property type="match status" value="1"/>
</dbReference>
<dbReference type="PANTHER" id="PTHR45772">
    <property type="entry name" value="CONSERVED COMPONENT OF ABC TRANSPORTER FOR NATURAL AMINO ACIDS-RELATED"/>
    <property type="match status" value="1"/>
</dbReference>
<dbReference type="InterPro" id="IPR003593">
    <property type="entry name" value="AAA+_ATPase"/>
</dbReference>
<sequence length="253" mass="27939">MLEVKGLTKRFGGNVAVKSVDYSVQQGKINAIIGPNGAGKSTFFNLITGVHEPTEGTIIYKNEEITRQPANVIAKLGVARTFQSTHLFEMSTVKDNVIVGHRLRTKSNLFDSIFRTKRLKEEEQQCIAKAEESLDFVGLSHVSDQLVTNISQEEKKRVAFALALATDPEIVFLDEPTAGVNPDETDEMAKLIQKMADKGLTICLIEHKMPMIMRLAHHIMVLNYGEKIAEGTPAEIQKNEEVIKAYLGGTVSA</sequence>
<evidence type="ECO:0000256" key="1">
    <source>
        <dbReference type="ARBA" id="ARBA00022448"/>
    </source>
</evidence>
<dbReference type="GO" id="GO:0042941">
    <property type="term" value="P:D-alanine transmembrane transport"/>
    <property type="evidence" value="ECO:0007669"/>
    <property type="project" value="TreeGrafter"/>
</dbReference>
<dbReference type="SUPFAM" id="SSF52540">
    <property type="entry name" value="P-loop containing nucleoside triphosphate hydrolases"/>
    <property type="match status" value="1"/>
</dbReference>
<dbReference type="GO" id="GO:0015188">
    <property type="term" value="F:L-isoleucine transmembrane transporter activity"/>
    <property type="evidence" value="ECO:0007669"/>
    <property type="project" value="TreeGrafter"/>
</dbReference>
<evidence type="ECO:0000259" key="4">
    <source>
        <dbReference type="PROSITE" id="PS50893"/>
    </source>
</evidence>
<dbReference type="GO" id="GO:1903805">
    <property type="term" value="P:L-valine import across plasma membrane"/>
    <property type="evidence" value="ECO:0007669"/>
    <property type="project" value="TreeGrafter"/>
</dbReference>
<dbReference type="Proteomes" id="UP000215137">
    <property type="component" value="Chromosome"/>
</dbReference>
<evidence type="ECO:0000313" key="5">
    <source>
        <dbReference type="EMBL" id="ASV69858.1"/>
    </source>
</evidence>
<dbReference type="PANTHER" id="PTHR45772:SF7">
    <property type="entry name" value="AMINO ACID ABC TRANSPORTER ATP-BINDING PROTEIN"/>
    <property type="match status" value="1"/>
</dbReference>
<feature type="domain" description="ABC transporter" evidence="4">
    <location>
        <begin position="2"/>
        <end position="249"/>
    </location>
</feature>
<dbReference type="GO" id="GO:1903806">
    <property type="term" value="P:L-isoleucine import across plasma membrane"/>
    <property type="evidence" value="ECO:0007669"/>
    <property type="project" value="TreeGrafter"/>
</dbReference>
<proteinExistence type="predicted"/>
<keyword evidence="1" id="KW-0813">Transport</keyword>
<dbReference type="GO" id="GO:0005524">
    <property type="term" value="F:ATP binding"/>
    <property type="evidence" value="ECO:0007669"/>
    <property type="project" value="UniProtKB-KW"/>
</dbReference>
<keyword evidence="2" id="KW-0547">Nucleotide-binding</keyword>
<dbReference type="AlphaFoldDB" id="A0A248TNP9"/>
<dbReference type="GO" id="GO:0005886">
    <property type="term" value="C:plasma membrane"/>
    <property type="evidence" value="ECO:0007669"/>
    <property type="project" value="TreeGrafter"/>
</dbReference>
<dbReference type="InterPro" id="IPR051120">
    <property type="entry name" value="ABC_AA/LPS_Transport"/>
</dbReference>
<name>A0A248TNP9_9BACI</name>
<dbReference type="CDD" id="cd03219">
    <property type="entry name" value="ABC_Mj1267_LivG_branched"/>
    <property type="match status" value="1"/>
</dbReference>
<dbReference type="GO" id="GO:0015192">
    <property type="term" value="F:L-phenylalanine transmembrane transporter activity"/>
    <property type="evidence" value="ECO:0007669"/>
    <property type="project" value="TreeGrafter"/>
</dbReference>
<dbReference type="InterPro" id="IPR027417">
    <property type="entry name" value="P-loop_NTPase"/>
</dbReference>
<organism evidence="5 6">
    <name type="scientific">Cytobacillus kochii</name>
    <dbReference type="NCBI Taxonomy" id="859143"/>
    <lineage>
        <taxon>Bacteria</taxon>
        <taxon>Bacillati</taxon>
        <taxon>Bacillota</taxon>
        <taxon>Bacilli</taxon>
        <taxon>Bacillales</taxon>
        <taxon>Bacillaceae</taxon>
        <taxon>Cytobacillus</taxon>
    </lineage>
</organism>
<evidence type="ECO:0000256" key="3">
    <source>
        <dbReference type="ARBA" id="ARBA00022840"/>
    </source>
</evidence>
<protein>
    <submittedName>
        <fullName evidence="5">High-affinity branched-chain amino acid ABC transporter ATP-binding protein LivG</fullName>
    </submittedName>
</protein>
<dbReference type="Gene3D" id="3.40.50.300">
    <property type="entry name" value="P-loop containing nucleotide triphosphate hydrolases"/>
    <property type="match status" value="1"/>
</dbReference>
<gene>
    <name evidence="5" type="primary">livG</name>
    <name evidence="5" type="ORF">CKF48_22620</name>
</gene>
<dbReference type="Pfam" id="PF12399">
    <property type="entry name" value="BCA_ABC_TP_C"/>
    <property type="match status" value="1"/>
</dbReference>
<evidence type="ECO:0000313" key="6">
    <source>
        <dbReference type="Proteomes" id="UP000215137"/>
    </source>
</evidence>
<dbReference type="GO" id="GO:0005304">
    <property type="term" value="F:L-valine transmembrane transporter activity"/>
    <property type="evidence" value="ECO:0007669"/>
    <property type="project" value="TreeGrafter"/>
</dbReference>
<dbReference type="InterPro" id="IPR032823">
    <property type="entry name" value="BCA_ABC_TP_C"/>
</dbReference>
<dbReference type="SMART" id="SM00382">
    <property type="entry name" value="AAA"/>
    <property type="match status" value="1"/>
</dbReference>
<reference evidence="5 6" key="1">
    <citation type="submission" date="2017-08" db="EMBL/GenBank/DDBJ databases">
        <title>Complete Genome Sequence of Bacillus kochii Oregon-R-modENCODE STRAIN BDGP4, isolated from Drosophila melanogaster gut.</title>
        <authorList>
            <person name="Wan K.H."/>
            <person name="Yu C."/>
            <person name="Park S."/>
            <person name="Hammonds A.S."/>
            <person name="Booth B.W."/>
            <person name="Celniker S.E."/>
        </authorList>
    </citation>
    <scope>NUCLEOTIDE SEQUENCE [LARGE SCALE GENOMIC DNA]</scope>
    <source>
        <strain evidence="5 6">BDGP4</strain>
    </source>
</reference>
<dbReference type="PROSITE" id="PS50893">
    <property type="entry name" value="ABC_TRANSPORTER_2"/>
    <property type="match status" value="1"/>
</dbReference>
<dbReference type="InterPro" id="IPR003439">
    <property type="entry name" value="ABC_transporter-like_ATP-bd"/>
</dbReference>
<dbReference type="EMBL" id="CP022983">
    <property type="protein sequence ID" value="ASV69858.1"/>
    <property type="molecule type" value="Genomic_DNA"/>
</dbReference>
<dbReference type="OrthoDB" id="9805514at2"/>
<dbReference type="RefSeq" id="WP_095373422.1">
    <property type="nucleotide sequence ID" value="NZ_CP022983.1"/>
</dbReference>
<evidence type="ECO:0000256" key="2">
    <source>
        <dbReference type="ARBA" id="ARBA00022741"/>
    </source>
</evidence>
<keyword evidence="6" id="KW-1185">Reference proteome</keyword>
<dbReference type="Pfam" id="PF00005">
    <property type="entry name" value="ABC_tran"/>
    <property type="match status" value="1"/>
</dbReference>